<dbReference type="RefSeq" id="WP_184737044.1">
    <property type="nucleotide sequence ID" value="NZ_BMRW01000002.1"/>
</dbReference>
<evidence type="ECO:0000313" key="3">
    <source>
        <dbReference type="Proteomes" id="UP000556436"/>
    </source>
</evidence>
<evidence type="ECO:0000313" key="2">
    <source>
        <dbReference type="EMBL" id="MBB4888981.1"/>
    </source>
</evidence>
<reference evidence="2 3" key="1">
    <citation type="submission" date="2020-08" db="EMBL/GenBank/DDBJ databases">
        <title>Genomic Encyclopedia of Type Strains, Phase III (KMG-III): the genomes of soil and plant-associated and newly described type strains.</title>
        <authorList>
            <person name="Whitman W."/>
        </authorList>
    </citation>
    <scope>NUCLEOTIDE SEQUENCE [LARGE SCALE GENOMIC DNA]</scope>
    <source>
        <strain evidence="2 3">CECT 3265</strain>
    </source>
</reference>
<dbReference type="EMBL" id="JACHJG010000011">
    <property type="protein sequence ID" value="MBB4888981.1"/>
    <property type="molecule type" value="Genomic_DNA"/>
</dbReference>
<dbReference type="AlphaFoldDB" id="A0A7W7PFK6"/>
<keyword evidence="3" id="KW-1185">Reference proteome</keyword>
<proteinExistence type="predicted"/>
<dbReference type="CDD" id="cd04301">
    <property type="entry name" value="NAT_SF"/>
    <property type="match status" value="1"/>
</dbReference>
<dbReference type="InterPro" id="IPR000182">
    <property type="entry name" value="GNAT_dom"/>
</dbReference>
<keyword evidence="2" id="KW-0808">Transferase</keyword>
<protein>
    <submittedName>
        <fullName evidence="2">GNAT superfamily N-acetyltransferase</fullName>
    </submittedName>
</protein>
<gene>
    <name evidence="2" type="ORF">FHS38_005056</name>
</gene>
<accession>A0A7W7PFK6</accession>
<dbReference type="PROSITE" id="PS51186">
    <property type="entry name" value="GNAT"/>
    <property type="match status" value="1"/>
</dbReference>
<dbReference type="SUPFAM" id="SSF55729">
    <property type="entry name" value="Acyl-CoA N-acyltransferases (Nat)"/>
    <property type="match status" value="1"/>
</dbReference>
<dbReference type="Gene3D" id="3.40.630.30">
    <property type="match status" value="1"/>
</dbReference>
<name>A0A7W7PFK6_STRNE</name>
<comment type="caution">
    <text evidence="2">The sequence shown here is derived from an EMBL/GenBank/DDBJ whole genome shotgun (WGS) entry which is preliminary data.</text>
</comment>
<dbReference type="Proteomes" id="UP000556436">
    <property type="component" value="Unassembled WGS sequence"/>
</dbReference>
<feature type="domain" description="N-acetyltransferase" evidence="1">
    <location>
        <begin position="80"/>
        <end position="210"/>
    </location>
</feature>
<dbReference type="Pfam" id="PF00583">
    <property type="entry name" value="Acetyltransf_1"/>
    <property type="match status" value="1"/>
</dbReference>
<evidence type="ECO:0000259" key="1">
    <source>
        <dbReference type="PROSITE" id="PS51186"/>
    </source>
</evidence>
<sequence length="210" mass="22517">MIPELVRTWVAGWAVSRDTPPPAERPWGLYLEVGHPDQVGRHVLPDADGFSVREAAASVTVPHTWLKVPMEPEDVGHWLPEGWVVDRDEAGYLMAVDLQSTDPVAPEGYSASVETRDSVVHVGVYDAAGASVAKGQMAVLGRAAVVDRVGTDDAHRRRGLGAFVMRTLADHAVAQGAVLGVLGATPEGRSLYEMLGWKVHAPLAACIYKP</sequence>
<dbReference type="InterPro" id="IPR016181">
    <property type="entry name" value="Acyl_CoA_acyltransferase"/>
</dbReference>
<dbReference type="GO" id="GO:0016747">
    <property type="term" value="F:acyltransferase activity, transferring groups other than amino-acyl groups"/>
    <property type="evidence" value="ECO:0007669"/>
    <property type="project" value="InterPro"/>
</dbReference>
<organism evidence="2 3">
    <name type="scientific">Streptomyces netropsis</name>
    <name type="common">Streptoverticillium netropsis</name>
    <dbReference type="NCBI Taxonomy" id="55404"/>
    <lineage>
        <taxon>Bacteria</taxon>
        <taxon>Bacillati</taxon>
        <taxon>Actinomycetota</taxon>
        <taxon>Actinomycetes</taxon>
        <taxon>Kitasatosporales</taxon>
        <taxon>Streptomycetaceae</taxon>
        <taxon>Streptomyces</taxon>
    </lineage>
</organism>